<evidence type="ECO:0000256" key="6">
    <source>
        <dbReference type="PIRSR" id="PIRSR601461-1"/>
    </source>
</evidence>
<reference evidence="10" key="1">
    <citation type="submission" date="2020-06" db="EMBL/GenBank/DDBJ databases">
        <authorList>
            <person name="Li T."/>
            <person name="Hu X."/>
            <person name="Zhang T."/>
            <person name="Song X."/>
            <person name="Zhang H."/>
            <person name="Dai N."/>
            <person name="Sheng W."/>
            <person name="Hou X."/>
            <person name="Wei L."/>
        </authorList>
    </citation>
    <scope>NUCLEOTIDE SEQUENCE</scope>
    <source>
        <strain evidence="10">G02</strain>
        <tissue evidence="10">Leaf</tissue>
    </source>
</reference>
<reference evidence="10" key="2">
    <citation type="journal article" date="2024" name="Plant">
        <title>Genomic evolution and insights into agronomic trait innovations of Sesamum species.</title>
        <authorList>
            <person name="Miao H."/>
            <person name="Wang L."/>
            <person name="Qu L."/>
            <person name="Liu H."/>
            <person name="Sun Y."/>
            <person name="Le M."/>
            <person name="Wang Q."/>
            <person name="Wei S."/>
            <person name="Zheng Y."/>
            <person name="Lin W."/>
            <person name="Duan Y."/>
            <person name="Cao H."/>
            <person name="Xiong S."/>
            <person name="Wang X."/>
            <person name="Wei L."/>
            <person name="Li C."/>
            <person name="Ma Q."/>
            <person name="Ju M."/>
            <person name="Zhao R."/>
            <person name="Li G."/>
            <person name="Mu C."/>
            <person name="Tian Q."/>
            <person name="Mei H."/>
            <person name="Zhang T."/>
            <person name="Gao T."/>
            <person name="Zhang H."/>
        </authorList>
    </citation>
    <scope>NUCLEOTIDE SEQUENCE</scope>
    <source>
        <strain evidence="10">G02</strain>
    </source>
</reference>
<dbReference type="InterPro" id="IPR033121">
    <property type="entry name" value="PEPTIDASE_A1"/>
</dbReference>
<dbReference type="PANTHER" id="PTHR47967">
    <property type="entry name" value="OS07G0603500 PROTEIN-RELATED"/>
    <property type="match status" value="1"/>
</dbReference>
<dbReference type="GO" id="GO:0004190">
    <property type="term" value="F:aspartic-type endopeptidase activity"/>
    <property type="evidence" value="ECO:0007669"/>
    <property type="project" value="UniProtKB-KW"/>
</dbReference>
<dbReference type="PRINTS" id="PR00792">
    <property type="entry name" value="PEPSIN"/>
</dbReference>
<dbReference type="Pfam" id="PF14543">
    <property type="entry name" value="TAXi_N"/>
    <property type="match status" value="1"/>
</dbReference>
<keyword evidence="2 8" id="KW-0645">Protease</keyword>
<organism evidence="10">
    <name type="scientific">Sesamum radiatum</name>
    <name type="common">Black benniseed</name>
    <dbReference type="NCBI Taxonomy" id="300843"/>
    <lineage>
        <taxon>Eukaryota</taxon>
        <taxon>Viridiplantae</taxon>
        <taxon>Streptophyta</taxon>
        <taxon>Embryophyta</taxon>
        <taxon>Tracheophyta</taxon>
        <taxon>Spermatophyta</taxon>
        <taxon>Magnoliopsida</taxon>
        <taxon>eudicotyledons</taxon>
        <taxon>Gunneridae</taxon>
        <taxon>Pentapetalae</taxon>
        <taxon>asterids</taxon>
        <taxon>lamiids</taxon>
        <taxon>Lamiales</taxon>
        <taxon>Pedaliaceae</taxon>
        <taxon>Sesamum</taxon>
    </lineage>
</organism>
<protein>
    <submittedName>
        <fullName evidence="10">Aspartyl protease family protein 2</fullName>
    </submittedName>
</protein>
<evidence type="ECO:0000256" key="1">
    <source>
        <dbReference type="ARBA" id="ARBA00007447"/>
    </source>
</evidence>
<keyword evidence="4 8" id="KW-0378">Hydrolase</keyword>
<dbReference type="FunFam" id="2.40.70.10:FF:000215">
    <property type="entry name" value="Aspartyl protease family protein 2"/>
    <property type="match status" value="1"/>
</dbReference>
<keyword evidence="3 8" id="KW-0064">Aspartyl protease</keyword>
<dbReference type="Gene3D" id="2.40.70.10">
    <property type="entry name" value="Acid Proteases"/>
    <property type="match status" value="2"/>
</dbReference>
<evidence type="ECO:0000256" key="8">
    <source>
        <dbReference type="RuleBase" id="RU000454"/>
    </source>
</evidence>
<feature type="active site" evidence="6">
    <location>
        <position position="337"/>
    </location>
</feature>
<dbReference type="InterPro" id="IPR051708">
    <property type="entry name" value="Plant_Aspart_Prot_A1"/>
</dbReference>
<comment type="similarity">
    <text evidence="1 8">Belongs to the peptidase A1 family.</text>
</comment>
<dbReference type="InterPro" id="IPR032799">
    <property type="entry name" value="TAXi_C"/>
</dbReference>
<dbReference type="InterPro" id="IPR034161">
    <property type="entry name" value="Pepsin-like_plant"/>
</dbReference>
<dbReference type="PROSITE" id="PS51767">
    <property type="entry name" value="PEPTIDASE_A1"/>
    <property type="match status" value="1"/>
</dbReference>
<dbReference type="GO" id="GO:0006508">
    <property type="term" value="P:proteolysis"/>
    <property type="evidence" value="ECO:0007669"/>
    <property type="project" value="UniProtKB-KW"/>
</dbReference>
<evidence type="ECO:0000313" key="10">
    <source>
        <dbReference type="EMBL" id="KAL0408821.1"/>
    </source>
</evidence>
<dbReference type="EMBL" id="JACGWJ010000007">
    <property type="protein sequence ID" value="KAL0408821.1"/>
    <property type="molecule type" value="Genomic_DNA"/>
</dbReference>
<evidence type="ECO:0000256" key="5">
    <source>
        <dbReference type="ARBA" id="ARBA00023180"/>
    </source>
</evidence>
<evidence type="ECO:0000256" key="7">
    <source>
        <dbReference type="PIRSR" id="PIRSR601461-2"/>
    </source>
</evidence>
<feature type="domain" description="Peptidase A1" evidence="9">
    <location>
        <begin position="93"/>
        <end position="454"/>
    </location>
</feature>
<dbReference type="Pfam" id="PF14541">
    <property type="entry name" value="TAXi_C"/>
    <property type="match status" value="1"/>
</dbReference>
<dbReference type="InterPro" id="IPR001461">
    <property type="entry name" value="Aspartic_peptidase_A1"/>
</dbReference>
<keyword evidence="7" id="KW-1015">Disulfide bond</keyword>
<keyword evidence="5" id="KW-0325">Glycoprotein</keyword>
<dbReference type="FunFam" id="2.40.70.10:FF:000033">
    <property type="entry name" value="Aspartyl protease family protein"/>
    <property type="match status" value="1"/>
</dbReference>
<evidence type="ECO:0000256" key="4">
    <source>
        <dbReference type="ARBA" id="ARBA00022801"/>
    </source>
</evidence>
<evidence type="ECO:0000259" key="9">
    <source>
        <dbReference type="PROSITE" id="PS51767"/>
    </source>
</evidence>
<feature type="active site" evidence="6">
    <location>
        <position position="111"/>
    </location>
</feature>
<dbReference type="InterPro" id="IPR001969">
    <property type="entry name" value="Aspartic_peptidase_AS"/>
</dbReference>
<dbReference type="SUPFAM" id="SSF50630">
    <property type="entry name" value="Acid proteases"/>
    <property type="match status" value="1"/>
</dbReference>
<dbReference type="CDD" id="cd05476">
    <property type="entry name" value="pepsin_A_like_plant"/>
    <property type="match status" value="1"/>
</dbReference>
<gene>
    <name evidence="10" type="ORF">Sradi_1816500</name>
</gene>
<dbReference type="AlphaFoldDB" id="A0AAW2TZR0"/>
<dbReference type="PROSITE" id="PS00141">
    <property type="entry name" value="ASP_PROTEASE"/>
    <property type="match status" value="1"/>
</dbReference>
<dbReference type="PANTHER" id="PTHR47967:SF46">
    <property type="entry name" value="ASPARTIC PROTEINASE NEPENTHESIN-1"/>
    <property type="match status" value="1"/>
</dbReference>
<proteinExistence type="inferred from homology"/>
<dbReference type="InterPro" id="IPR032861">
    <property type="entry name" value="TAXi_N"/>
</dbReference>
<sequence length="461" mass="50075">MVATNDVNGIDFIPFVHLHFPSLPLLHRLPLHPFRRPVLPQATTPPQRPLPSHAIGSLSADNHRLSTLFSALRKHPHPKLPVNSAASSGSGQYLVSLHLGTPPQRLLLVADTGSDLTWVSCSACRSHCSPRATFFPRHSATFSPYHCFDSACTLVPHPKKAPHCNRTRLHTPCRYEYSYSDGSITNGFFSRETTTFNSSAGKLLKFQHLSFGCGFWNSGPSVSGPSFNGANGVLGLGRGPISFSSQLGRVFGHKFSYCLMDYSLSPPPTSYLLIGGGSGNGAVRKAKLSYTPLLINPLSPTFYYIGIESVFIEDIKLRISPSVWAIDELGNGGTVLDSGTTLTFLAEPAYRRILAAFERLVKLPKSSDPNLGFDLCLNVSGLSRTSLPQLSFKLSGGALFSPPPQNYFIDTAEGVQCLALQPVVSESGFSVIGNLMQQGYTFEFDKDRSRLGFTRHGCAVP</sequence>
<feature type="disulfide bond" evidence="7">
    <location>
        <begin position="124"/>
        <end position="128"/>
    </location>
</feature>
<accession>A0AAW2TZR0</accession>
<dbReference type="InterPro" id="IPR021109">
    <property type="entry name" value="Peptidase_aspartic_dom_sf"/>
</dbReference>
<comment type="caution">
    <text evidence="10">The sequence shown here is derived from an EMBL/GenBank/DDBJ whole genome shotgun (WGS) entry which is preliminary data.</text>
</comment>
<name>A0AAW2TZR0_SESRA</name>
<evidence type="ECO:0000256" key="3">
    <source>
        <dbReference type="ARBA" id="ARBA00022750"/>
    </source>
</evidence>
<evidence type="ECO:0000256" key="2">
    <source>
        <dbReference type="ARBA" id="ARBA00022670"/>
    </source>
</evidence>